<reference evidence="1 2" key="1">
    <citation type="journal article" date="2021" name="Int. J. Syst. Evol. Microbiol.">
        <title>Characterization of a novel transitional group Rickettsia species (Rickettsia tillamookensis sp. nov.) from the western black-legged tick, Ixodes pacificus.</title>
        <authorList>
            <person name="Gauthier D.T."/>
            <person name="Karpathy S.E."/>
            <person name="Grizzard S.L."/>
            <person name="Batra D."/>
            <person name="Rowe L.A."/>
            <person name="Paddock C.D."/>
        </authorList>
    </citation>
    <scope>NUCLEOTIDE SEQUENCE [LARGE SCALE GENOMIC DNA]</scope>
    <source>
        <strain evidence="1 2">Tillamook 23</strain>
    </source>
</reference>
<keyword evidence="2" id="KW-1185">Reference proteome</keyword>
<sequence length="31" mass="3561">MIEITMSNFELYDHRAINSYNAVVNIFIGGK</sequence>
<dbReference type="EMBL" id="CP060138">
    <property type="protein sequence ID" value="QQV74557.1"/>
    <property type="molecule type" value="Genomic_DNA"/>
</dbReference>
<evidence type="ECO:0008006" key="3">
    <source>
        <dbReference type="Google" id="ProtNLM"/>
    </source>
</evidence>
<proteinExistence type="predicted"/>
<gene>
    <name evidence="1" type="ORF">H6P87_00091</name>
</gene>
<dbReference type="Proteomes" id="UP000595296">
    <property type="component" value="Chromosome"/>
</dbReference>
<name>A0A9E6MGW0_9RICK</name>
<accession>A0A9E6MGW0</accession>
<evidence type="ECO:0000313" key="1">
    <source>
        <dbReference type="EMBL" id="QQV74557.1"/>
    </source>
</evidence>
<protein>
    <recommendedName>
        <fullName evidence="3">ABC transporter ATP-binding protein</fullName>
    </recommendedName>
</protein>
<evidence type="ECO:0000313" key="2">
    <source>
        <dbReference type="Proteomes" id="UP000595296"/>
    </source>
</evidence>
<organism evidence="1 2">
    <name type="scientific">Rickettsia tillamookensis</name>
    <dbReference type="NCBI Taxonomy" id="2761623"/>
    <lineage>
        <taxon>Bacteria</taxon>
        <taxon>Pseudomonadati</taxon>
        <taxon>Pseudomonadota</taxon>
        <taxon>Alphaproteobacteria</taxon>
        <taxon>Rickettsiales</taxon>
        <taxon>Rickettsiaceae</taxon>
        <taxon>Rickettsieae</taxon>
        <taxon>Rickettsia</taxon>
        <taxon>spotted fever group</taxon>
    </lineage>
</organism>